<dbReference type="InterPro" id="IPR002698">
    <property type="entry name" value="FTHF_cligase"/>
</dbReference>
<evidence type="ECO:0000256" key="5">
    <source>
        <dbReference type="RuleBase" id="RU361279"/>
    </source>
</evidence>
<feature type="binding site" evidence="4">
    <location>
        <begin position="127"/>
        <end position="135"/>
    </location>
    <ligand>
        <name>ATP</name>
        <dbReference type="ChEBI" id="CHEBI:30616"/>
    </ligand>
</feature>
<keyword evidence="5" id="KW-0460">Magnesium</keyword>
<protein>
    <recommendedName>
        <fullName evidence="5">5-formyltetrahydrofolate cyclo-ligase</fullName>
        <ecNumber evidence="5">6.3.3.2</ecNumber>
    </recommendedName>
</protein>
<dbReference type="OrthoDB" id="9801938at2"/>
<dbReference type="EMBL" id="LRPM01000020">
    <property type="protein sequence ID" value="KWZ78690.1"/>
    <property type="molecule type" value="Genomic_DNA"/>
</dbReference>
<keyword evidence="5" id="KW-0479">Metal-binding</keyword>
<keyword evidence="6" id="KW-0436">Ligase</keyword>
<dbReference type="EC" id="6.3.3.2" evidence="5"/>
<evidence type="ECO:0000256" key="2">
    <source>
        <dbReference type="ARBA" id="ARBA00022741"/>
    </source>
</evidence>
<dbReference type="GO" id="GO:0009396">
    <property type="term" value="P:folic acid-containing compound biosynthetic process"/>
    <property type="evidence" value="ECO:0007669"/>
    <property type="project" value="TreeGrafter"/>
</dbReference>
<comment type="caution">
    <text evidence="6">The sequence shown here is derived from an EMBL/GenBank/DDBJ whole genome shotgun (WGS) entry which is preliminary data.</text>
</comment>
<dbReference type="Proteomes" id="UP000070383">
    <property type="component" value="Unassembled WGS sequence"/>
</dbReference>
<evidence type="ECO:0000313" key="6">
    <source>
        <dbReference type="EMBL" id="KWZ78690.1"/>
    </source>
</evidence>
<dbReference type="Pfam" id="PF01812">
    <property type="entry name" value="5-FTHF_cyc-lig"/>
    <property type="match status" value="1"/>
</dbReference>
<evidence type="ECO:0000256" key="4">
    <source>
        <dbReference type="PIRSR" id="PIRSR006806-1"/>
    </source>
</evidence>
<keyword evidence="7" id="KW-1185">Reference proteome</keyword>
<dbReference type="PIRSF" id="PIRSF006806">
    <property type="entry name" value="FTHF_cligase"/>
    <property type="match status" value="1"/>
</dbReference>
<dbReference type="Gene3D" id="3.40.50.10420">
    <property type="entry name" value="NagB/RpiA/CoA transferase-like"/>
    <property type="match status" value="1"/>
</dbReference>
<dbReference type="NCBIfam" id="TIGR02727">
    <property type="entry name" value="MTHFS_bact"/>
    <property type="match status" value="1"/>
</dbReference>
<comment type="cofactor">
    <cofactor evidence="5">
        <name>Mg(2+)</name>
        <dbReference type="ChEBI" id="CHEBI:18420"/>
    </cofactor>
</comment>
<dbReference type="InterPro" id="IPR024185">
    <property type="entry name" value="FTHF_cligase-like_sf"/>
</dbReference>
<dbReference type="GO" id="GO:0030272">
    <property type="term" value="F:5-formyltetrahydrofolate cyclo-ligase activity"/>
    <property type="evidence" value="ECO:0007669"/>
    <property type="project" value="UniProtKB-EC"/>
</dbReference>
<dbReference type="SUPFAM" id="SSF100950">
    <property type="entry name" value="NagB/RpiA/CoA transferase-like"/>
    <property type="match status" value="1"/>
</dbReference>
<dbReference type="GO" id="GO:0046872">
    <property type="term" value="F:metal ion binding"/>
    <property type="evidence" value="ECO:0007669"/>
    <property type="project" value="UniProtKB-KW"/>
</dbReference>
<dbReference type="PATRIC" id="fig|33036.3.peg.552"/>
<evidence type="ECO:0000256" key="3">
    <source>
        <dbReference type="ARBA" id="ARBA00022840"/>
    </source>
</evidence>
<dbReference type="GO" id="GO:0005524">
    <property type="term" value="F:ATP binding"/>
    <property type="evidence" value="ECO:0007669"/>
    <property type="project" value="UniProtKB-KW"/>
</dbReference>
<dbReference type="InterPro" id="IPR037171">
    <property type="entry name" value="NagB/RpiA_transferase-like"/>
</dbReference>
<keyword evidence="3 4" id="KW-0067">ATP-binding</keyword>
<dbReference type="GO" id="GO:0035999">
    <property type="term" value="P:tetrahydrofolate interconversion"/>
    <property type="evidence" value="ECO:0007669"/>
    <property type="project" value="TreeGrafter"/>
</dbReference>
<feature type="binding site" evidence="4">
    <location>
        <begin position="3"/>
        <end position="7"/>
    </location>
    <ligand>
        <name>ATP</name>
        <dbReference type="ChEBI" id="CHEBI:30616"/>
    </ligand>
</feature>
<dbReference type="STRING" id="33036.HMPREF3200_00555"/>
<comment type="catalytic activity">
    <reaction evidence="5">
        <text>(6S)-5-formyl-5,6,7,8-tetrahydrofolate + ATP = (6R)-5,10-methenyltetrahydrofolate + ADP + phosphate</text>
        <dbReference type="Rhea" id="RHEA:10488"/>
        <dbReference type="ChEBI" id="CHEBI:30616"/>
        <dbReference type="ChEBI" id="CHEBI:43474"/>
        <dbReference type="ChEBI" id="CHEBI:57455"/>
        <dbReference type="ChEBI" id="CHEBI:57457"/>
        <dbReference type="ChEBI" id="CHEBI:456216"/>
        <dbReference type="EC" id="6.3.3.2"/>
    </reaction>
</comment>
<evidence type="ECO:0000256" key="1">
    <source>
        <dbReference type="ARBA" id="ARBA00010638"/>
    </source>
</evidence>
<accession>A0A133KGP1</accession>
<keyword evidence="2 4" id="KW-0547">Nucleotide-binding</keyword>
<organism evidence="6 7">
    <name type="scientific">Anaerococcus tetradius</name>
    <dbReference type="NCBI Taxonomy" id="33036"/>
    <lineage>
        <taxon>Bacteria</taxon>
        <taxon>Bacillati</taxon>
        <taxon>Bacillota</taxon>
        <taxon>Tissierellia</taxon>
        <taxon>Tissierellales</taxon>
        <taxon>Peptoniphilaceae</taxon>
        <taxon>Anaerococcus</taxon>
    </lineage>
</organism>
<dbReference type="PANTHER" id="PTHR23407:SF1">
    <property type="entry name" value="5-FORMYLTETRAHYDROFOLATE CYCLO-LIGASE"/>
    <property type="match status" value="1"/>
</dbReference>
<dbReference type="PANTHER" id="PTHR23407">
    <property type="entry name" value="ATPASE INHIBITOR/5-FORMYLTETRAHYDROFOLATE CYCLO-LIGASE"/>
    <property type="match status" value="1"/>
</dbReference>
<reference evidence="7" key="1">
    <citation type="submission" date="2016-01" db="EMBL/GenBank/DDBJ databases">
        <authorList>
            <person name="Mitreva M."/>
            <person name="Pepin K.H."/>
            <person name="Mihindukulasuriya K.A."/>
            <person name="Fulton R."/>
            <person name="Fronick C."/>
            <person name="O'Laughlin M."/>
            <person name="Miner T."/>
            <person name="Herter B."/>
            <person name="Rosa B.A."/>
            <person name="Cordes M."/>
            <person name="Tomlinson C."/>
            <person name="Wollam A."/>
            <person name="Palsikar V.B."/>
            <person name="Mardis E.R."/>
            <person name="Wilson R.K."/>
        </authorList>
    </citation>
    <scope>NUCLEOTIDE SEQUENCE [LARGE SCALE GENOMIC DNA]</scope>
    <source>
        <strain evidence="7">MJR8151</strain>
    </source>
</reference>
<gene>
    <name evidence="6" type="ORF">HMPREF3200_00555</name>
</gene>
<feature type="binding site" evidence="4">
    <location>
        <position position="49"/>
    </location>
    <ligand>
        <name>substrate</name>
    </ligand>
</feature>
<proteinExistence type="inferred from homology"/>
<dbReference type="AlphaFoldDB" id="A0A133KGP1"/>
<name>A0A133KGP1_9FIRM</name>
<evidence type="ECO:0000313" key="7">
    <source>
        <dbReference type="Proteomes" id="UP000070383"/>
    </source>
</evidence>
<dbReference type="RefSeq" id="WP_060929109.1">
    <property type="nucleotide sequence ID" value="NZ_KQ955263.1"/>
</dbReference>
<comment type="similarity">
    <text evidence="1 5">Belongs to the 5-formyltetrahydrofolate cyclo-ligase family.</text>
</comment>
<feature type="binding site" evidence="4">
    <location>
        <position position="54"/>
    </location>
    <ligand>
        <name>substrate</name>
    </ligand>
</feature>
<sequence length="178" mass="20736">MIKSEFRRFFLNLRREMDVEEIEEISDKIFDKLIEKDLYKKAKTIFVYVAMDKEIQTQKIIEKALADGKEVYVPFIENSKMFANRLLNVDDLEEGKFSIKTSYSGINIKDPDLTLSPGLSFDRNKNRLGYGGGFYDSFLKNSKTTSLGLFAKVFESKNLPIENHDIKLDYILTEEEFI</sequence>